<comment type="caution">
    <text evidence="1">The sequence shown here is derived from an EMBL/GenBank/DDBJ whole genome shotgun (WGS) entry which is preliminary data.</text>
</comment>
<organism evidence="1 2">
    <name type="scientific">Jimgerdemannia flammicorona</name>
    <dbReference type="NCBI Taxonomy" id="994334"/>
    <lineage>
        <taxon>Eukaryota</taxon>
        <taxon>Fungi</taxon>
        <taxon>Fungi incertae sedis</taxon>
        <taxon>Mucoromycota</taxon>
        <taxon>Mucoromycotina</taxon>
        <taxon>Endogonomycetes</taxon>
        <taxon>Endogonales</taxon>
        <taxon>Endogonaceae</taxon>
        <taxon>Jimgerdemannia</taxon>
    </lineage>
</organism>
<reference evidence="1 2" key="1">
    <citation type="journal article" date="2018" name="New Phytol.">
        <title>Phylogenomics of Endogonaceae and evolution of mycorrhizas within Mucoromycota.</title>
        <authorList>
            <person name="Chang Y."/>
            <person name="Desiro A."/>
            <person name="Na H."/>
            <person name="Sandor L."/>
            <person name="Lipzen A."/>
            <person name="Clum A."/>
            <person name="Barry K."/>
            <person name="Grigoriev I.V."/>
            <person name="Martin F.M."/>
            <person name="Stajich J.E."/>
            <person name="Smith M.E."/>
            <person name="Bonito G."/>
            <person name="Spatafora J.W."/>
        </authorList>
    </citation>
    <scope>NUCLEOTIDE SEQUENCE [LARGE SCALE GENOMIC DNA]</scope>
    <source>
        <strain evidence="1 2">AD002</strain>
    </source>
</reference>
<dbReference type="Proteomes" id="UP000274822">
    <property type="component" value="Unassembled WGS sequence"/>
</dbReference>
<evidence type="ECO:0000313" key="1">
    <source>
        <dbReference type="EMBL" id="RUS29750.1"/>
    </source>
</evidence>
<protein>
    <submittedName>
        <fullName evidence="1">Uncharacterized protein</fullName>
    </submittedName>
</protein>
<keyword evidence="2" id="KW-1185">Reference proteome</keyword>
<gene>
    <name evidence="1" type="ORF">BC938DRAFT_480286</name>
</gene>
<dbReference type="EMBL" id="RBNJ01004731">
    <property type="protein sequence ID" value="RUS29750.1"/>
    <property type="molecule type" value="Genomic_DNA"/>
</dbReference>
<evidence type="ECO:0000313" key="2">
    <source>
        <dbReference type="Proteomes" id="UP000274822"/>
    </source>
</evidence>
<sequence length="209" mass="23068">MVLTQFPHIHYRSTNAAYLEQSSLVAWPRTFPAGLRSSAPSTSTSRRMSIGKRVVGIFASPPPPPPNTHTLQTPMSRSAHLTIGKGVRIKDVIFLDNSAKRTYAPFSFLVIFSIPRLILLPKRTAPAWCSTGTPGVRIEGNPMFGHQSTIARNGIKSQSWVRVFILGGKEITVKRKHTSVTVLCCRTRTSRPRLRTRSSCEGVDACVRG</sequence>
<proteinExistence type="predicted"/>
<accession>A0A433QIU6</accession>
<dbReference type="AlphaFoldDB" id="A0A433QIU6"/>
<name>A0A433QIU6_9FUNG</name>